<evidence type="ECO:0000313" key="3">
    <source>
        <dbReference type="EMBL" id="QJD93558.1"/>
    </source>
</evidence>
<dbReference type="InterPro" id="IPR021733">
    <property type="entry name" value="DUF3304"/>
</dbReference>
<evidence type="ECO:0000256" key="1">
    <source>
        <dbReference type="SAM" id="Coils"/>
    </source>
</evidence>
<keyword evidence="2" id="KW-0812">Transmembrane</keyword>
<feature type="coiled-coil region" evidence="1">
    <location>
        <begin position="212"/>
        <end position="239"/>
    </location>
</feature>
<accession>A0ABX6MHI5</accession>
<feature type="transmembrane region" description="Helical" evidence="2">
    <location>
        <begin position="26"/>
        <end position="47"/>
    </location>
</feature>
<evidence type="ECO:0000313" key="4">
    <source>
        <dbReference type="Proteomes" id="UP000503117"/>
    </source>
</evidence>
<keyword evidence="2" id="KW-0472">Membrane</keyword>
<reference evidence="3 4" key="1">
    <citation type="submission" date="2020-04" db="EMBL/GenBank/DDBJ databases">
        <title>Genome sequencing of novel species.</title>
        <authorList>
            <person name="Heo J."/>
            <person name="Kim S.-J."/>
            <person name="Kim J.-S."/>
            <person name="Hong S.-B."/>
            <person name="Kwon S.-W."/>
        </authorList>
    </citation>
    <scope>NUCLEOTIDE SEQUENCE [LARGE SCALE GENOMIC DNA]</scope>
    <source>
        <strain evidence="3 4">AF9R3</strain>
    </source>
</reference>
<keyword evidence="1" id="KW-0175">Coiled coil</keyword>
<proteinExistence type="predicted"/>
<dbReference type="RefSeq" id="WP_169114435.1">
    <property type="nucleotide sequence ID" value="NZ_CP051684.1"/>
</dbReference>
<sequence>MTAAIPIDVPYPEDVFLKSSPRQSNIVRGFGASAAILLAVSMIILLASCASVQTAKPKSLGASVRSINYSGKEVALSVVDPLNRSNHGGGDSLNPYSMGGTICCFGIPPEWHPGYQVIVEYNFYPDQTWHKQLLDVPPYPEGIAGDIGLTMHEDGRAEAVVSNFGPTRPEWPGRVKALPVQSGEYTEIIKNKWLANQKGILKKMEDGLLDGTERSQEQVARLKSSIEHTKEQIRQMEEAMPFPEKPGN</sequence>
<gene>
    <name evidence="3" type="ORF">HH213_27830</name>
</gene>
<organism evidence="3 4">
    <name type="scientific">Duganella dendranthematis</name>
    <dbReference type="NCBI Taxonomy" id="2728021"/>
    <lineage>
        <taxon>Bacteria</taxon>
        <taxon>Pseudomonadati</taxon>
        <taxon>Pseudomonadota</taxon>
        <taxon>Betaproteobacteria</taxon>
        <taxon>Burkholderiales</taxon>
        <taxon>Oxalobacteraceae</taxon>
        <taxon>Telluria group</taxon>
        <taxon>Duganella</taxon>
    </lineage>
</organism>
<dbReference type="Proteomes" id="UP000503117">
    <property type="component" value="Chromosome"/>
</dbReference>
<name>A0ABX6MHI5_9BURK</name>
<keyword evidence="2" id="KW-1133">Transmembrane helix</keyword>
<evidence type="ECO:0000256" key="2">
    <source>
        <dbReference type="SAM" id="Phobius"/>
    </source>
</evidence>
<keyword evidence="4" id="KW-1185">Reference proteome</keyword>
<dbReference type="Pfam" id="PF11745">
    <property type="entry name" value="DUF3304"/>
    <property type="match status" value="1"/>
</dbReference>
<dbReference type="EMBL" id="CP051684">
    <property type="protein sequence ID" value="QJD93558.1"/>
    <property type="molecule type" value="Genomic_DNA"/>
</dbReference>
<protein>
    <submittedName>
        <fullName evidence="3">DUF3304 domain-containing protein</fullName>
    </submittedName>
</protein>